<evidence type="ECO:0000313" key="1">
    <source>
        <dbReference type="EMBL" id="NYI79310.1"/>
    </source>
</evidence>
<dbReference type="RefSeq" id="WP_179659637.1">
    <property type="nucleotide sequence ID" value="NZ_JACBZR010000001.1"/>
</dbReference>
<gene>
    <name evidence="1" type="ORF">BJ988_003958</name>
</gene>
<protein>
    <submittedName>
        <fullName evidence="1">Uncharacterized protein</fullName>
    </submittedName>
</protein>
<accession>A0A7Z0ITU9</accession>
<evidence type="ECO:0000313" key="2">
    <source>
        <dbReference type="Proteomes" id="UP000564496"/>
    </source>
</evidence>
<comment type="caution">
    <text evidence="1">The sequence shown here is derived from an EMBL/GenBank/DDBJ whole genome shotgun (WGS) entry which is preliminary data.</text>
</comment>
<proteinExistence type="predicted"/>
<dbReference type="AlphaFoldDB" id="A0A7Z0ITU9"/>
<keyword evidence="2" id="KW-1185">Reference proteome</keyword>
<dbReference type="Proteomes" id="UP000564496">
    <property type="component" value="Unassembled WGS sequence"/>
</dbReference>
<reference evidence="1 2" key="1">
    <citation type="submission" date="2020-07" db="EMBL/GenBank/DDBJ databases">
        <title>Sequencing the genomes of 1000 actinobacteria strains.</title>
        <authorList>
            <person name="Klenk H.-P."/>
        </authorList>
    </citation>
    <scope>NUCLEOTIDE SEQUENCE [LARGE SCALE GENOMIC DNA]</scope>
    <source>
        <strain evidence="1 2">DSM 26487</strain>
    </source>
</reference>
<name>A0A7Z0ITU9_9ACTN</name>
<sequence>MTDKTPTDQLFEAWAAFDTSLWEGNGLNPDALESVKAALAALKDEWSAQERVPKSVAALLIEMFPATEANAAAYRERGSSQASQIDEAAYELQQLIADALLE</sequence>
<dbReference type="EMBL" id="JACBZR010000001">
    <property type="protein sequence ID" value="NYI79310.1"/>
    <property type="molecule type" value="Genomic_DNA"/>
</dbReference>
<organism evidence="1 2">
    <name type="scientific">Nocardioides panzhihuensis</name>
    <dbReference type="NCBI Taxonomy" id="860243"/>
    <lineage>
        <taxon>Bacteria</taxon>
        <taxon>Bacillati</taxon>
        <taxon>Actinomycetota</taxon>
        <taxon>Actinomycetes</taxon>
        <taxon>Propionibacteriales</taxon>
        <taxon>Nocardioidaceae</taxon>
        <taxon>Nocardioides</taxon>
    </lineage>
</organism>